<protein>
    <submittedName>
        <fullName evidence="1">Uncharacterized protein</fullName>
    </submittedName>
</protein>
<dbReference type="AlphaFoldDB" id="X1Q6M2"/>
<dbReference type="EMBL" id="BARV01030224">
    <property type="protein sequence ID" value="GAI38904.1"/>
    <property type="molecule type" value="Genomic_DNA"/>
</dbReference>
<name>X1Q6M2_9ZZZZ</name>
<proteinExistence type="predicted"/>
<evidence type="ECO:0000313" key="1">
    <source>
        <dbReference type="EMBL" id="GAI38904.1"/>
    </source>
</evidence>
<reference evidence="1" key="1">
    <citation type="journal article" date="2014" name="Front. Microbiol.">
        <title>High frequency of phylogenetically diverse reductive dehalogenase-homologous genes in deep subseafloor sedimentary metagenomes.</title>
        <authorList>
            <person name="Kawai M."/>
            <person name="Futagami T."/>
            <person name="Toyoda A."/>
            <person name="Takaki Y."/>
            <person name="Nishi S."/>
            <person name="Hori S."/>
            <person name="Arai W."/>
            <person name="Tsubouchi T."/>
            <person name="Morono Y."/>
            <person name="Uchiyama I."/>
            <person name="Ito T."/>
            <person name="Fujiyama A."/>
            <person name="Inagaki F."/>
            <person name="Takami H."/>
        </authorList>
    </citation>
    <scope>NUCLEOTIDE SEQUENCE</scope>
    <source>
        <strain evidence="1">Expedition CK06-06</strain>
    </source>
</reference>
<gene>
    <name evidence="1" type="ORF">S06H3_48040</name>
</gene>
<feature type="non-terminal residue" evidence="1">
    <location>
        <position position="1"/>
    </location>
</feature>
<organism evidence="1">
    <name type="scientific">marine sediment metagenome</name>
    <dbReference type="NCBI Taxonomy" id="412755"/>
    <lineage>
        <taxon>unclassified sequences</taxon>
        <taxon>metagenomes</taxon>
        <taxon>ecological metagenomes</taxon>
    </lineage>
</organism>
<comment type="caution">
    <text evidence="1">The sequence shown here is derived from an EMBL/GenBank/DDBJ whole genome shotgun (WGS) entry which is preliminary data.</text>
</comment>
<sequence length="35" mass="3518">LVLACPPQCPGHSINQSRLSVAVITGDAGGVDTIK</sequence>
<accession>X1Q6M2</accession>